<evidence type="ECO:0000256" key="2">
    <source>
        <dbReference type="ARBA" id="ARBA00004496"/>
    </source>
</evidence>
<dbReference type="GO" id="GO:0005634">
    <property type="term" value="C:nucleus"/>
    <property type="evidence" value="ECO:0007669"/>
    <property type="project" value="UniProtKB-SubCell"/>
</dbReference>
<evidence type="ECO:0000256" key="11">
    <source>
        <dbReference type="ARBA" id="ARBA00023242"/>
    </source>
</evidence>
<dbReference type="Proteomes" id="UP000824782">
    <property type="component" value="Unassembled WGS sequence"/>
</dbReference>
<evidence type="ECO:0000313" key="17">
    <source>
        <dbReference type="Proteomes" id="UP000824782"/>
    </source>
</evidence>
<dbReference type="SUPFAM" id="SSF52799">
    <property type="entry name" value="(Phosphotyrosine protein) phosphatases II"/>
    <property type="match status" value="1"/>
</dbReference>
<evidence type="ECO:0000256" key="5">
    <source>
        <dbReference type="ARBA" id="ARBA00022490"/>
    </source>
</evidence>
<keyword evidence="5" id="KW-0963">Cytoplasm</keyword>
<dbReference type="AlphaFoldDB" id="A0AAV7DK96"/>
<dbReference type="PROSITE" id="PS50054">
    <property type="entry name" value="TYR_PHOSPHATASE_DUAL"/>
    <property type="match status" value="1"/>
</dbReference>
<accession>A0AAV7DK96</accession>
<evidence type="ECO:0000256" key="10">
    <source>
        <dbReference type="ARBA" id="ARBA00023136"/>
    </source>
</evidence>
<evidence type="ECO:0000256" key="9">
    <source>
        <dbReference type="ARBA" id="ARBA00023128"/>
    </source>
</evidence>
<dbReference type="Pfam" id="PF00782">
    <property type="entry name" value="DSPc"/>
    <property type="match status" value="1"/>
</dbReference>
<evidence type="ECO:0008006" key="18">
    <source>
        <dbReference type="Google" id="ProtNLM"/>
    </source>
</evidence>
<dbReference type="Gene3D" id="3.90.190.10">
    <property type="entry name" value="Protein tyrosine phosphatase superfamily"/>
    <property type="match status" value="1"/>
</dbReference>
<feature type="domain" description="Tyrosine specific protein phosphatases" evidence="15">
    <location>
        <begin position="66"/>
        <end position="125"/>
    </location>
</feature>
<comment type="catalytic activity">
    <reaction evidence="13">
        <text>O-phospho-L-threonyl-[protein] + H2O = L-threonyl-[protein] + phosphate</text>
        <dbReference type="Rhea" id="RHEA:47004"/>
        <dbReference type="Rhea" id="RHEA-COMP:11060"/>
        <dbReference type="Rhea" id="RHEA-COMP:11605"/>
        <dbReference type="ChEBI" id="CHEBI:15377"/>
        <dbReference type="ChEBI" id="CHEBI:30013"/>
        <dbReference type="ChEBI" id="CHEBI:43474"/>
        <dbReference type="ChEBI" id="CHEBI:61977"/>
        <dbReference type="EC" id="3.1.3.16"/>
    </reaction>
</comment>
<keyword evidence="7" id="KW-0378">Hydrolase</keyword>
<dbReference type="PANTHER" id="PTHR46495:SF1">
    <property type="entry name" value="DUAL SPECIFICITY PHOSPHATASE 21"/>
    <property type="match status" value="1"/>
</dbReference>
<dbReference type="PANTHER" id="PTHR46495">
    <property type="entry name" value="DUAL SPECIFICITY PROTEIN PHOSPHATASE 21"/>
    <property type="match status" value="1"/>
</dbReference>
<dbReference type="PROSITE" id="PS00383">
    <property type="entry name" value="TYR_PHOSPHATASE_1"/>
    <property type="match status" value="1"/>
</dbReference>
<keyword evidence="11" id="KW-0539">Nucleus</keyword>
<proteinExistence type="inferred from homology"/>
<evidence type="ECO:0000256" key="12">
    <source>
        <dbReference type="ARBA" id="ARBA00047761"/>
    </source>
</evidence>
<evidence type="ECO:0000256" key="8">
    <source>
        <dbReference type="ARBA" id="ARBA00022912"/>
    </source>
</evidence>
<feature type="domain" description="Tyrosine-protein phosphatase" evidence="14">
    <location>
        <begin position="5"/>
        <end position="146"/>
    </location>
</feature>
<dbReference type="InterPro" id="IPR020420">
    <property type="entry name" value="Atypical_DUSP_subfamB"/>
</dbReference>
<dbReference type="PROSITE" id="PS50056">
    <property type="entry name" value="TYR_PHOSPHATASE_2"/>
    <property type="match status" value="1"/>
</dbReference>
<dbReference type="InterPro" id="IPR000387">
    <property type="entry name" value="Tyr_Pase_dom"/>
</dbReference>
<dbReference type="InterPro" id="IPR016130">
    <property type="entry name" value="Tyr_Pase_AS"/>
</dbReference>
<keyword evidence="6" id="KW-0999">Mitochondrion inner membrane</keyword>
<keyword evidence="8" id="KW-0904">Protein phosphatase</keyword>
<dbReference type="GO" id="GO:0017017">
    <property type="term" value="F:MAP kinase tyrosine/serine/threonine phosphatase activity"/>
    <property type="evidence" value="ECO:0007669"/>
    <property type="project" value="InterPro"/>
</dbReference>
<comment type="caution">
    <text evidence="16">The sequence shown here is derived from an EMBL/GenBank/DDBJ whole genome shotgun (WGS) entry which is preliminary data.</text>
</comment>
<gene>
    <name evidence="16" type="ORF">GDO81_002442</name>
</gene>
<protein>
    <recommendedName>
        <fullName evidence="18">Protein-tyrosine-phosphatase</fullName>
    </recommendedName>
</protein>
<reference evidence="16" key="1">
    <citation type="thesis" date="2020" institute="ProQuest LLC" country="789 East Eisenhower Parkway, Ann Arbor, MI, USA">
        <title>Comparative Genomics and Chromosome Evolution.</title>
        <authorList>
            <person name="Mudd A.B."/>
        </authorList>
    </citation>
    <scope>NUCLEOTIDE SEQUENCE</scope>
    <source>
        <strain evidence="16">237g6f4</strain>
        <tissue evidence="16">Blood</tissue>
    </source>
</reference>
<dbReference type="InterPro" id="IPR000340">
    <property type="entry name" value="Dual-sp_phosphatase_cat-dom"/>
</dbReference>
<evidence type="ECO:0000259" key="14">
    <source>
        <dbReference type="PROSITE" id="PS50054"/>
    </source>
</evidence>
<organism evidence="16 17">
    <name type="scientific">Engystomops pustulosus</name>
    <name type="common">Tungara frog</name>
    <name type="synonym">Physalaemus pustulosus</name>
    <dbReference type="NCBI Taxonomy" id="76066"/>
    <lineage>
        <taxon>Eukaryota</taxon>
        <taxon>Metazoa</taxon>
        <taxon>Chordata</taxon>
        <taxon>Craniata</taxon>
        <taxon>Vertebrata</taxon>
        <taxon>Euteleostomi</taxon>
        <taxon>Amphibia</taxon>
        <taxon>Batrachia</taxon>
        <taxon>Anura</taxon>
        <taxon>Neobatrachia</taxon>
        <taxon>Hyloidea</taxon>
        <taxon>Leptodactylidae</taxon>
        <taxon>Leiuperinae</taxon>
        <taxon>Engystomops</taxon>
    </lineage>
</organism>
<dbReference type="GO" id="GO:0005743">
    <property type="term" value="C:mitochondrial inner membrane"/>
    <property type="evidence" value="ECO:0007669"/>
    <property type="project" value="UniProtKB-SubCell"/>
</dbReference>
<dbReference type="InterPro" id="IPR020422">
    <property type="entry name" value="TYR_PHOSPHATASE_DUAL_dom"/>
</dbReference>
<evidence type="ECO:0000256" key="13">
    <source>
        <dbReference type="ARBA" id="ARBA00048336"/>
    </source>
</evidence>
<evidence type="ECO:0000256" key="4">
    <source>
        <dbReference type="ARBA" id="ARBA00008601"/>
    </source>
</evidence>
<name>A0AAV7DK96_ENGPU</name>
<dbReference type="SMART" id="SM00195">
    <property type="entry name" value="DSPc"/>
    <property type="match status" value="1"/>
</dbReference>
<evidence type="ECO:0000256" key="7">
    <source>
        <dbReference type="ARBA" id="ARBA00022801"/>
    </source>
</evidence>
<keyword evidence="17" id="KW-1185">Reference proteome</keyword>
<sequence length="174" mass="19199">MSISGLSKVTEGLFLSSAAMARKTALLLGHNITFVINVSLECLSSVIPGVTYLHFPFADLPEAPLYDYFETITQKIHEVETDGGRTLIHCVAGISRSPTFCLAYLMRQHGLTLLAAHDHLKSCRPIIRPNIGFWRQLVVYEQSLFGKNTVQIIESPVGPIPSIYEAETNGMLPL</sequence>
<keyword evidence="10" id="KW-0472">Membrane</keyword>
<dbReference type="PRINTS" id="PR01908">
    <property type="entry name" value="ADSPHPHTASE"/>
</dbReference>
<evidence type="ECO:0000256" key="3">
    <source>
        <dbReference type="ARBA" id="ARBA00004637"/>
    </source>
</evidence>
<comment type="similarity">
    <text evidence="4">Belongs to the protein-tyrosine phosphatase family. Non-receptor class dual specificity subfamily.</text>
</comment>
<dbReference type="InterPro" id="IPR029021">
    <property type="entry name" value="Prot-tyrosine_phosphatase-like"/>
</dbReference>
<comment type="subcellular location">
    <subcellularLocation>
        <location evidence="2">Cytoplasm</location>
    </subcellularLocation>
    <subcellularLocation>
        <location evidence="3">Mitochondrion inner membrane</location>
        <topology evidence="3">Peripheral membrane protein</topology>
    </subcellularLocation>
    <subcellularLocation>
        <location evidence="1">Nucleus</location>
    </subcellularLocation>
</comment>
<dbReference type="GO" id="GO:0004725">
    <property type="term" value="F:protein tyrosine phosphatase activity"/>
    <property type="evidence" value="ECO:0007669"/>
    <property type="project" value="TreeGrafter"/>
</dbReference>
<dbReference type="EMBL" id="WNYA01000001">
    <property type="protein sequence ID" value="KAG8597955.1"/>
    <property type="molecule type" value="Genomic_DNA"/>
</dbReference>
<evidence type="ECO:0000313" key="16">
    <source>
        <dbReference type="EMBL" id="KAG8597955.1"/>
    </source>
</evidence>
<keyword evidence="9" id="KW-0496">Mitochondrion</keyword>
<comment type="catalytic activity">
    <reaction evidence="12">
        <text>O-phospho-L-seryl-[protein] + H2O = L-seryl-[protein] + phosphate</text>
        <dbReference type="Rhea" id="RHEA:20629"/>
        <dbReference type="Rhea" id="RHEA-COMP:9863"/>
        <dbReference type="Rhea" id="RHEA-COMP:11604"/>
        <dbReference type="ChEBI" id="CHEBI:15377"/>
        <dbReference type="ChEBI" id="CHEBI:29999"/>
        <dbReference type="ChEBI" id="CHEBI:43474"/>
        <dbReference type="ChEBI" id="CHEBI:83421"/>
        <dbReference type="EC" id="3.1.3.16"/>
    </reaction>
</comment>
<evidence type="ECO:0000259" key="15">
    <source>
        <dbReference type="PROSITE" id="PS50056"/>
    </source>
</evidence>
<evidence type="ECO:0000256" key="1">
    <source>
        <dbReference type="ARBA" id="ARBA00004123"/>
    </source>
</evidence>
<dbReference type="PRINTS" id="PR01910">
    <property type="entry name" value="ADSPHPHTASEB"/>
</dbReference>
<evidence type="ECO:0000256" key="6">
    <source>
        <dbReference type="ARBA" id="ARBA00022792"/>
    </source>
</evidence>
<dbReference type="GO" id="GO:0004722">
    <property type="term" value="F:protein serine/threonine phosphatase activity"/>
    <property type="evidence" value="ECO:0007669"/>
    <property type="project" value="UniProtKB-EC"/>
</dbReference>